<name>A0ABW3YPV6_9ACTN</name>
<organism evidence="2 3">
    <name type="scientific">Micromonospora sonneratiae</name>
    <dbReference type="NCBI Taxonomy" id="1184706"/>
    <lineage>
        <taxon>Bacteria</taxon>
        <taxon>Bacillati</taxon>
        <taxon>Actinomycetota</taxon>
        <taxon>Actinomycetes</taxon>
        <taxon>Micromonosporales</taxon>
        <taxon>Micromonosporaceae</taxon>
        <taxon>Micromonospora</taxon>
    </lineage>
</organism>
<keyword evidence="3" id="KW-1185">Reference proteome</keyword>
<evidence type="ECO:0000313" key="3">
    <source>
        <dbReference type="Proteomes" id="UP001597260"/>
    </source>
</evidence>
<dbReference type="Proteomes" id="UP001597260">
    <property type="component" value="Unassembled WGS sequence"/>
</dbReference>
<feature type="compositionally biased region" description="Low complexity" evidence="1">
    <location>
        <begin position="410"/>
        <end position="421"/>
    </location>
</feature>
<gene>
    <name evidence="2" type="ORF">ACFQ4H_33055</name>
</gene>
<feature type="region of interest" description="Disordered" evidence="1">
    <location>
        <begin position="1"/>
        <end position="41"/>
    </location>
</feature>
<protein>
    <submittedName>
        <fullName evidence="2">Uncharacterized protein</fullName>
    </submittedName>
</protein>
<evidence type="ECO:0000256" key="1">
    <source>
        <dbReference type="SAM" id="MobiDB-lite"/>
    </source>
</evidence>
<reference evidence="3" key="1">
    <citation type="journal article" date="2019" name="Int. J. Syst. Evol. Microbiol.">
        <title>The Global Catalogue of Microorganisms (GCM) 10K type strain sequencing project: providing services to taxonomists for standard genome sequencing and annotation.</title>
        <authorList>
            <consortium name="The Broad Institute Genomics Platform"/>
            <consortium name="The Broad Institute Genome Sequencing Center for Infectious Disease"/>
            <person name="Wu L."/>
            <person name="Ma J."/>
        </authorList>
    </citation>
    <scope>NUCLEOTIDE SEQUENCE [LARGE SCALE GENOMIC DNA]</scope>
    <source>
        <strain evidence="3">JCM 31037</strain>
    </source>
</reference>
<comment type="caution">
    <text evidence="2">The sequence shown here is derived from an EMBL/GenBank/DDBJ whole genome shotgun (WGS) entry which is preliminary data.</text>
</comment>
<dbReference type="EMBL" id="JBHTMP010000103">
    <property type="protein sequence ID" value="MFD1325918.1"/>
    <property type="molecule type" value="Genomic_DNA"/>
</dbReference>
<evidence type="ECO:0000313" key="2">
    <source>
        <dbReference type="EMBL" id="MFD1325918.1"/>
    </source>
</evidence>
<sequence length="447" mass="47264">MNPAGVLGVPQMNPVAAKEGVTVDVDTDPDVTPEASRDDRDMSAETTMHALLLRLAGSLSDRVLTDARDALAAGRRLEVVQAVAFAAVSQPLQLAPDEIVALREELALGGGDIDLALELEELRGERPPAPWLFLSALPATQDDAALVVSPQDRSGDPADVLDPVDRALVEAASAVPGVRAVWRAWRMPPSAQPWHDPVRVAVVSVDDTVDNLPALTVHLRRSMVAAGDTEAQAEVCWAGLDAPYYQTLARSCGTLLWAARPVAPITTARVFDGVDPVRGPWFATNRPVVSDTTARDDLLAALRAGLVIAWSSTAMADILAPERGDVVPLHLRTDGTWVWSEAVAYYLENYGLAPDPELAAHLAGLPAGAEPAEPLDEISVHRALAYLYRCPSETAVWQVPGADDSPVPRADATSSDATSSDVPLPGDAAPANPWLSDAAPGAKLEIP</sequence>
<proteinExistence type="predicted"/>
<accession>A0ABW3YPV6</accession>
<dbReference type="RefSeq" id="WP_377578892.1">
    <property type="nucleotide sequence ID" value="NZ_JBHTMP010000103.1"/>
</dbReference>
<feature type="region of interest" description="Disordered" evidence="1">
    <location>
        <begin position="399"/>
        <end position="447"/>
    </location>
</feature>